<dbReference type="STRING" id="1797513.A2782_02690"/>
<comment type="caution">
    <text evidence="1">The sequence shown here is derived from an EMBL/GenBank/DDBJ whole genome shotgun (WGS) entry which is preliminary data.</text>
</comment>
<organism evidence="1 2">
    <name type="scientific">Candidatus Blackburnbacteria bacterium RIFCSPHIGHO2_01_FULL_43_15b</name>
    <dbReference type="NCBI Taxonomy" id="1797513"/>
    <lineage>
        <taxon>Bacteria</taxon>
        <taxon>Candidatus Blackburniibacteriota</taxon>
    </lineage>
</organism>
<evidence type="ECO:0000313" key="2">
    <source>
        <dbReference type="Proteomes" id="UP000177967"/>
    </source>
</evidence>
<proteinExistence type="predicted"/>
<reference evidence="1 2" key="1">
    <citation type="journal article" date="2016" name="Nat. Commun.">
        <title>Thousands of microbial genomes shed light on interconnected biogeochemical processes in an aquifer system.</title>
        <authorList>
            <person name="Anantharaman K."/>
            <person name="Brown C.T."/>
            <person name="Hug L.A."/>
            <person name="Sharon I."/>
            <person name="Castelle C.J."/>
            <person name="Probst A.J."/>
            <person name="Thomas B.C."/>
            <person name="Singh A."/>
            <person name="Wilkins M.J."/>
            <person name="Karaoz U."/>
            <person name="Brodie E.L."/>
            <person name="Williams K.H."/>
            <person name="Hubbard S.S."/>
            <person name="Banfield J.F."/>
        </authorList>
    </citation>
    <scope>NUCLEOTIDE SEQUENCE [LARGE SCALE GENOMIC DNA]</scope>
</reference>
<dbReference type="EMBL" id="MHBW01000005">
    <property type="protein sequence ID" value="OGY09722.1"/>
    <property type="molecule type" value="Genomic_DNA"/>
</dbReference>
<evidence type="ECO:0000313" key="1">
    <source>
        <dbReference type="EMBL" id="OGY09722.1"/>
    </source>
</evidence>
<sequence>MVKAGAVVNEKHILAIETKFRSLKEKYFQDPNIEIKSNFLRYANPDLKESSPIKLNDKLCMTILRQT</sequence>
<accession>A0A1G1V2V5</accession>
<protein>
    <submittedName>
        <fullName evidence="1">Uncharacterized protein</fullName>
    </submittedName>
</protein>
<name>A0A1G1V2V5_9BACT</name>
<gene>
    <name evidence="1" type="ORF">A2782_02690</name>
</gene>
<dbReference type="Proteomes" id="UP000177967">
    <property type="component" value="Unassembled WGS sequence"/>
</dbReference>
<dbReference type="AlphaFoldDB" id="A0A1G1V2V5"/>